<dbReference type="PANTHER" id="PTHR41523">
    <property type="entry name" value="TWO-COMPONENT SYSTEM SENSOR PROTEIN"/>
    <property type="match status" value="1"/>
</dbReference>
<dbReference type="InterPro" id="IPR000700">
    <property type="entry name" value="PAS-assoc_C"/>
</dbReference>
<dbReference type="SMART" id="SM00086">
    <property type="entry name" value="PAC"/>
    <property type="match status" value="1"/>
</dbReference>
<dbReference type="Gene3D" id="2.10.70.100">
    <property type="match status" value="1"/>
</dbReference>
<keyword evidence="4" id="KW-0600">Photoreceptor protein</keyword>
<evidence type="ECO:0000256" key="8">
    <source>
        <dbReference type="ARBA" id="ARBA00022643"/>
    </source>
</evidence>
<evidence type="ECO:0000256" key="12">
    <source>
        <dbReference type="ARBA" id="ARBA00022777"/>
    </source>
</evidence>
<evidence type="ECO:0000256" key="7">
    <source>
        <dbReference type="ARBA" id="ARBA00022630"/>
    </source>
</evidence>
<evidence type="ECO:0000313" key="21">
    <source>
        <dbReference type="Proteomes" id="UP000321638"/>
    </source>
</evidence>
<dbReference type="InterPro" id="IPR011102">
    <property type="entry name" value="Sig_transdc_His_kinase_HWE"/>
</dbReference>
<dbReference type="SUPFAM" id="SSF55785">
    <property type="entry name" value="PYP-like sensor domain (PAS domain)"/>
    <property type="match status" value="1"/>
</dbReference>
<dbReference type="InterPro" id="IPR013655">
    <property type="entry name" value="PAS_fold_3"/>
</dbReference>
<dbReference type="CDD" id="cd00130">
    <property type="entry name" value="PAS"/>
    <property type="match status" value="1"/>
</dbReference>
<keyword evidence="17" id="KW-0472">Membrane</keyword>
<keyword evidence="12" id="KW-0418">Kinase</keyword>
<comment type="caution">
    <text evidence="20">The sequence shown here is derived from an EMBL/GenBank/DDBJ whole genome shotgun (WGS) entry which is preliminary data.</text>
</comment>
<dbReference type="OrthoDB" id="341208at2"/>
<keyword evidence="16" id="KW-0675">Receptor</keyword>
<evidence type="ECO:0000256" key="3">
    <source>
        <dbReference type="ARBA" id="ARBA00021740"/>
    </source>
</evidence>
<keyword evidence="17" id="KW-0812">Transmembrane</keyword>
<sequence length="689" mass="74678">MTARAGEAKPAGWPAGVHLLVFALLIAVPLILVTGALLLRAIQLEREQIEGRVSKVLRGIVDELDRDIDRQLAVLTTLATSPTLIAADWPAFYDQAKAGLGGRAYIVLVDRDGRQLVNTYVPYGQAPAMTGDPETVVRMRAASGPVVSDLFVSLVTKQPVYNISIPVLRDGALRYILSIGLTPRDLSELLQNVEPGWTAMIWDAKGRILARSRDHSRFVGTMVPQHLREALQSKVRRATDVDNVGVLAAAETSGLSRWRIAVGVPAGLIDRQVNDSLLFWGGTIVLAAAIMLGLAFVFGREITRPLAGATAAARALGRRQPFDVPASRLREANAVTAALRKAAGDLDESSAALRDSEARLRTAAEAARFGPHEYDVAADVTIRSPQMRRLLGADDAAQKGSFESGIAFVHPDDRAAVRQRKQQILAGTQADYELEYRIQRPDGAVRWVMDRGQVSRDSNLRARRVLGVLIDISQMKAAEQRQRLLFDELNHRVKNTLAIVQSLAQQTLRGNPDPRAFADTFGDRLAALARAHDLLMQEAWQGTPLREIIATALAPFISQGRSIDISGAAITVPAGVTITLSLMLHELASNAAKFGALSVADGRLLISWTVASVAAGEAVELAWVERNGPAVVPPARKGFGTRLFAAGSLQIDGRHELDYAPEGLRCRLNFAVPRPEVRALRAGYVDHKD</sequence>
<dbReference type="GO" id="GO:0005524">
    <property type="term" value="F:ATP binding"/>
    <property type="evidence" value="ECO:0007669"/>
    <property type="project" value="UniProtKB-KW"/>
</dbReference>
<evidence type="ECO:0000256" key="15">
    <source>
        <dbReference type="ARBA" id="ARBA00023026"/>
    </source>
</evidence>
<dbReference type="AlphaFoldDB" id="A0A5C8PB06"/>
<evidence type="ECO:0000256" key="14">
    <source>
        <dbReference type="ARBA" id="ARBA00022991"/>
    </source>
</evidence>
<keyword evidence="14" id="KW-0157">Chromophore</keyword>
<organism evidence="20 21">
    <name type="scientific">Vineibacter terrae</name>
    <dbReference type="NCBI Taxonomy" id="2586908"/>
    <lineage>
        <taxon>Bacteria</taxon>
        <taxon>Pseudomonadati</taxon>
        <taxon>Pseudomonadota</taxon>
        <taxon>Alphaproteobacteria</taxon>
        <taxon>Hyphomicrobiales</taxon>
        <taxon>Vineibacter</taxon>
    </lineage>
</organism>
<keyword evidence="9" id="KW-0808">Transferase</keyword>
<evidence type="ECO:0000256" key="13">
    <source>
        <dbReference type="ARBA" id="ARBA00022840"/>
    </source>
</evidence>
<dbReference type="InterPro" id="IPR035965">
    <property type="entry name" value="PAS-like_dom_sf"/>
</dbReference>
<evidence type="ECO:0000256" key="16">
    <source>
        <dbReference type="ARBA" id="ARBA00023170"/>
    </source>
</evidence>
<evidence type="ECO:0000256" key="9">
    <source>
        <dbReference type="ARBA" id="ARBA00022679"/>
    </source>
</evidence>
<feature type="domain" description="PAC" evidence="19">
    <location>
        <begin position="432"/>
        <end position="484"/>
    </location>
</feature>
<dbReference type="RefSeq" id="WP_147851409.1">
    <property type="nucleotide sequence ID" value="NZ_VDUZ01000056.1"/>
</dbReference>
<dbReference type="GO" id="GO:0009881">
    <property type="term" value="F:photoreceptor activity"/>
    <property type="evidence" value="ECO:0007669"/>
    <property type="project" value="UniProtKB-KW"/>
</dbReference>
<evidence type="ECO:0000256" key="4">
    <source>
        <dbReference type="ARBA" id="ARBA00022543"/>
    </source>
</evidence>
<keyword evidence="8" id="KW-0288">FMN</keyword>
<keyword evidence="17" id="KW-1133">Transmembrane helix</keyword>
<evidence type="ECO:0000259" key="19">
    <source>
        <dbReference type="PROSITE" id="PS50113"/>
    </source>
</evidence>
<keyword evidence="21" id="KW-1185">Reference proteome</keyword>
<accession>A0A5C8PB06</accession>
<evidence type="ECO:0000256" key="10">
    <source>
        <dbReference type="ARBA" id="ARBA00022737"/>
    </source>
</evidence>
<dbReference type="EMBL" id="VDUZ01000056">
    <property type="protein sequence ID" value="TXL70615.1"/>
    <property type="molecule type" value="Genomic_DNA"/>
</dbReference>
<dbReference type="Proteomes" id="UP000321638">
    <property type="component" value="Unassembled WGS sequence"/>
</dbReference>
<protein>
    <recommendedName>
        <fullName evidence="3">Blue-light-activated histidine kinase</fullName>
        <ecNumber evidence="2">2.7.13.3</ecNumber>
    </recommendedName>
</protein>
<evidence type="ECO:0000256" key="11">
    <source>
        <dbReference type="ARBA" id="ARBA00022741"/>
    </source>
</evidence>
<keyword evidence="11" id="KW-0547">Nucleotide-binding</keyword>
<evidence type="ECO:0000259" key="18">
    <source>
        <dbReference type="PROSITE" id="PS50112"/>
    </source>
</evidence>
<dbReference type="InterPro" id="IPR001610">
    <property type="entry name" value="PAC"/>
</dbReference>
<dbReference type="InterPro" id="IPR000014">
    <property type="entry name" value="PAS"/>
</dbReference>
<keyword evidence="7" id="KW-0285">Flavoprotein</keyword>
<evidence type="ECO:0000256" key="1">
    <source>
        <dbReference type="ARBA" id="ARBA00000085"/>
    </source>
</evidence>
<dbReference type="NCBIfam" id="TIGR00229">
    <property type="entry name" value="sensory_box"/>
    <property type="match status" value="1"/>
</dbReference>
<feature type="transmembrane region" description="Helical" evidence="17">
    <location>
        <begin position="20"/>
        <end position="42"/>
    </location>
</feature>
<dbReference type="GO" id="GO:0004673">
    <property type="term" value="F:protein histidine kinase activity"/>
    <property type="evidence" value="ECO:0007669"/>
    <property type="project" value="UniProtKB-EC"/>
</dbReference>
<evidence type="ECO:0000256" key="5">
    <source>
        <dbReference type="ARBA" id="ARBA00022553"/>
    </source>
</evidence>
<keyword evidence="13" id="KW-0067">ATP-binding</keyword>
<feature type="domain" description="PAS" evidence="18">
    <location>
        <begin position="356"/>
        <end position="428"/>
    </location>
</feature>
<dbReference type="Pfam" id="PF07536">
    <property type="entry name" value="HWE_HK"/>
    <property type="match status" value="1"/>
</dbReference>
<comment type="catalytic activity">
    <reaction evidence="1">
        <text>ATP + protein L-histidine = ADP + protein N-phospho-L-histidine.</text>
        <dbReference type="EC" id="2.7.13.3"/>
    </reaction>
</comment>
<feature type="transmembrane region" description="Helical" evidence="17">
    <location>
        <begin position="277"/>
        <end position="298"/>
    </location>
</feature>
<evidence type="ECO:0000256" key="2">
    <source>
        <dbReference type="ARBA" id="ARBA00012438"/>
    </source>
</evidence>
<proteinExistence type="predicted"/>
<dbReference type="Gene3D" id="3.30.450.20">
    <property type="entry name" value="PAS domain"/>
    <property type="match status" value="2"/>
</dbReference>
<dbReference type="PROSITE" id="PS50113">
    <property type="entry name" value="PAC"/>
    <property type="match status" value="1"/>
</dbReference>
<dbReference type="PROSITE" id="PS50112">
    <property type="entry name" value="PAS"/>
    <property type="match status" value="1"/>
</dbReference>
<gene>
    <name evidence="20" type="ORF">FHP25_33730</name>
</gene>
<dbReference type="SMART" id="SM00911">
    <property type="entry name" value="HWE_HK"/>
    <property type="match status" value="1"/>
</dbReference>
<evidence type="ECO:0000256" key="6">
    <source>
        <dbReference type="ARBA" id="ARBA00022606"/>
    </source>
</evidence>
<keyword evidence="15" id="KW-0843">Virulence</keyword>
<dbReference type="EC" id="2.7.13.3" evidence="2"/>
<reference evidence="20 21" key="1">
    <citation type="submission" date="2019-06" db="EMBL/GenBank/DDBJ databases">
        <title>New taxonomy in bacterial strain CC-CFT640, isolated from vineyard.</title>
        <authorList>
            <person name="Lin S.-Y."/>
            <person name="Tsai C.-F."/>
            <person name="Young C.-C."/>
        </authorList>
    </citation>
    <scope>NUCLEOTIDE SEQUENCE [LARGE SCALE GENOMIC DNA]</scope>
    <source>
        <strain evidence="20 21">CC-CFT640</strain>
    </source>
</reference>
<dbReference type="PANTHER" id="PTHR41523:SF7">
    <property type="entry name" value="HISTIDINE KINASE"/>
    <property type="match status" value="1"/>
</dbReference>
<evidence type="ECO:0000313" key="20">
    <source>
        <dbReference type="EMBL" id="TXL70615.1"/>
    </source>
</evidence>
<evidence type="ECO:0000256" key="17">
    <source>
        <dbReference type="SAM" id="Phobius"/>
    </source>
</evidence>
<keyword evidence="10" id="KW-0677">Repeat</keyword>
<dbReference type="CDD" id="cd18774">
    <property type="entry name" value="PDC2_HK_sensor"/>
    <property type="match status" value="1"/>
</dbReference>
<name>A0A5C8PB06_9HYPH</name>
<dbReference type="Pfam" id="PF08447">
    <property type="entry name" value="PAS_3"/>
    <property type="match status" value="1"/>
</dbReference>
<keyword evidence="5" id="KW-0597">Phosphoprotein</keyword>
<keyword evidence="6" id="KW-0716">Sensory transduction</keyword>